<comment type="miscellaneous">
    <text evidence="2">Reaction mechanism of ThiL seems to utilize a direct, inline transfer of the gamma-phosphate of ATP to TMP rather than a phosphorylated enzyme intermediate.</text>
</comment>
<reference evidence="5" key="1">
    <citation type="submission" date="2020-10" db="EMBL/GenBank/DDBJ databases">
        <authorList>
            <person name="Gilroy R."/>
        </authorList>
    </citation>
    <scope>NUCLEOTIDE SEQUENCE</scope>
    <source>
        <strain evidence="5">ChiHecec2B26-709</strain>
    </source>
</reference>
<evidence type="ECO:0000256" key="1">
    <source>
        <dbReference type="ARBA" id="ARBA00022977"/>
    </source>
</evidence>
<feature type="binding site" evidence="2">
    <location>
        <position position="314"/>
    </location>
    <ligand>
        <name>substrate</name>
    </ligand>
</feature>
<dbReference type="Gene3D" id="3.30.1330.10">
    <property type="entry name" value="PurM-like, N-terminal domain"/>
    <property type="match status" value="1"/>
</dbReference>
<comment type="catalytic activity">
    <reaction evidence="2">
        <text>thiamine phosphate + ATP = thiamine diphosphate + ADP</text>
        <dbReference type="Rhea" id="RHEA:15913"/>
        <dbReference type="ChEBI" id="CHEBI:30616"/>
        <dbReference type="ChEBI" id="CHEBI:37575"/>
        <dbReference type="ChEBI" id="CHEBI:58937"/>
        <dbReference type="ChEBI" id="CHEBI:456216"/>
        <dbReference type="EC" id="2.7.4.16"/>
    </reaction>
</comment>
<evidence type="ECO:0000313" key="6">
    <source>
        <dbReference type="Proteomes" id="UP000886881"/>
    </source>
</evidence>
<keyword evidence="2 5" id="KW-0808">Transferase</keyword>
<dbReference type="GO" id="GO:0009228">
    <property type="term" value="P:thiamine biosynthetic process"/>
    <property type="evidence" value="ECO:0007669"/>
    <property type="project" value="UniProtKB-KW"/>
</dbReference>
<keyword evidence="1 2" id="KW-0784">Thiamine biosynthesis</keyword>
<sequence length="320" mass="34638">MVKKLKELGEFGLIDRIKSGIRIPEGMTGIGDDCAVIPQGNGVDLLVSTDMLVEGTHFIMDDIRPYRLGWKSAAVNLSDIAAMGGLPVATFLSFALPEGLDSGWTDEFFQGYNDISNRYHCVLLGGDTTASPDKVCVNVAILGRCMSGKAIMRSGARDGDKICVTGYLGDAGGGLKVILEGARRNSDAQALIAMHYQPIPRVEEGLKLAVTEGVHSMIDISDGIGSDLRHILRASRKGAEVNVNSLPLSDELLRTCRRNGWDPLELAISGGEDYELLFTADPDAEIDVPHTVIGRITDSGRLDWLGTDRDFSGYRHFENN</sequence>
<dbReference type="GO" id="GO:0009030">
    <property type="term" value="F:thiamine-phosphate kinase activity"/>
    <property type="evidence" value="ECO:0007669"/>
    <property type="project" value="UniProtKB-UniRule"/>
</dbReference>
<evidence type="ECO:0000256" key="2">
    <source>
        <dbReference type="HAMAP-Rule" id="MF_02128"/>
    </source>
</evidence>
<accession>A0A9D1GNY0</accession>
<feature type="binding site" evidence="2">
    <location>
        <position position="57"/>
    </location>
    <ligand>
        <name>substrate</name>
    </ligand>
</feature>
<dbReference type="CDD" id="cd02194">
    <property type="entry name" value="ThiL"/>
    <property type="match status" value="1"/>
</dbReference>
<feature type="binding site" evidence="2">
    <location>
        <position position="79"/>
    </location>
    <ligand>
        <name>Mg(2+)</name>
        <dbReference type="ChEBI" id="CHEBI:18420"/>
        <label>4</label>
    </ligand>
</feature>
<feature type="binding site" evidence="2">
    <location>
        <position position="79"/>
    </location>
    <ligand>
        <name>Mg(2+)</name>
        <dbReference type="ChEBI" id="CHEBI:18420"/>
        <label>2</label>
    </ligand>
</feature>
<dbReference type="InterPro" id="IPR036921">
    <property type="entry name" value="PurM-like_N_sf"/>
</dbReference>
<feature type="binding site" evidence="2">
    <location>
        <position position="222"/>
    </location>
    <ligand>
        <name>Mg(2+)</name>
        <dbReference type="ChEBI" id="CHEBI:18420"/>
        <label>5</label>
    </ligand>
</feature>
<comment type="caution">
    <text evidence="5">The sequence shown here is derived from an EMBL/GenBank/DDBJ whole genome shotgun (WGS) entry which is preliminary data.</text>
</comment>
<feature type="binding site" evidence="2">
    <location>
        <position position="127"/>
    </location>
    <ligand>
        <name>Mg(2+)</name>
        <dbReference type="ChEBI" id="CHEBI:18420"/>
        <label>1</label>
    </ligand>
</feature>
<feature type="domain" description="PurM-like C-terminal" evidence="4">
    <location>
        <begin position="157"/>
        <end position="299"/>
    </location>
</feature>
<feature type="binding site" evidence="2">
    <location>
        <position position="50"/>
    </location>
    <ligand>
        <name>Mg(2+)</name>
        <dbReference type="ChEBI" id="CHEBI:18420"/>
        <label>2</label>
    </ligand>
</feature>
<feature type="binding site" evidence="2">
    <location>
        <position position="272"/>
    </location>
    <ligand>
        <name>substrate</name>
    </ligand>
</feature>
<dbReference type="PIRSF" id="PIRSF005303">
    <property type="entry name" value="Thiam_monoph_kin"/>
    <property type="match status" value="1"/>
</dbReference>
<dbReference type="EC" id="2.7.4.16" evidence="2"/>
<comment type="function">
    <text evidence="2">Catalyzes the ATP-dependent phosphorylation of thiamine-monophosphate (TMP) to form thiamine-pyrophosphate (TPP), the active form of vitamin B1.</text>
</comment>
<feature type="domain" description="PurM-like N-terminal" evidence="3">
    <location>
        <begin position="31"/>
        <end position="144"/>
    </location>
</feature>
<feature type="binding site" evidence="2">
    <location>
        <begin position="126"/>
        <end position="127"/>
    </location>
    <ligand>
        <name>ATP</name>
        <dbReference type="ChEBI" id="CHEBI:30616"/>
    </ligand>
</feature>
<comment type="similarity">
    <text evidence="2">Belongs to the thiamine-monophosphate kinase family.</text>
</comment>
<feature type="binding site" evidence="2">
    <location>
        <position position="219"/>
    </location>
    <ligand>
        <name>Mg(2+)</name>
        <dbReference type="ChEBI" id="CHEBI:18420"/>
        <label>3</label>
    </ligand>
</feature>
<dbReference type="InterPro" id="IPR036676">
    <property type="entry name" value="PurM-like_C_sf"/>
</dbReference>
<keyword evidence="2" id="KW-0067">ATP-binding</keyword>
<dbReference type="Pfam" id="PF02769">
    <property type="entry name" value="AIRS_C"/>
    <property type="match status" value="1"/>
</dbReference>
<reference evidence="5" key="2">
    <citation type="journal article" date="2021" name="PeerJ">
        <title>Extensive microbial diversity within the chicken gut microbiome revealed by metagenomics and culture.</title>
        <authorList>
            <person name="Gilroy R."/>
            <person name="Ravi A."/>
            <person name="Getino M."/>
            <person name="Pursley I."/>
            <person name="Horton D.L."/>
            <person name="Alikhan N.F."/>
            <person name="Baker D."/>
            <person name="Gharbi K."/>
            <person name="Hall N."/>
            <person name="Watson M."/>
            <person name="Adriaenssens E.M."/>
            <person name="Foster-Nyarko E."/>
            <person name="Jarju S."/>
            <person name="Secka A."/>
            <person name="Antonio M."/>
            <person name="Oren A."/>
            <person name="Chaudhuri R.R."/>
            <person name="La Ragione R."/>
            <person name="Hildebrand F."/>
            <person name="Pallen M.J."/>
        </authorList>
    </citation>
    <scope>NUCLEOTIDE SEQUENCE</scope>
    <source>
        <strain evidence="5">ChiHecec2B26-709</strain>
    </source>
</reference>
<proteinExistence type="inferred from homology"/>
<dbReference type="EMBL" id="DVLC01000119">
    <property type="protein sequence ID" value="HIT47473.1"/>
    <property type="molecule type" value="Genomic_DNA"/>
</dbReference>
<feature type="binding site" evidence="2">
    <location>
        <position position="49"/>
    </location>
    <ligand>
        <name>Mg(2+)</name>
        <dbReference type="ChEBI" id="CHEBI:18420"/>
        <label>1</label>
    </ligand>
</feature>
<name>A0A9D1GNY0_9BACT</name>
<keyword evidence="2" id="KW-0460">Magnesium</keyword>
<dbReference type="Proteomes" id="UP000886881">
    <property type="component" value="Unassembled WGS sequence"/>
</dbReference>
<dbReference type="Pfam" id="PF00586">
    <property type="entry name" value="AIRS"/>
    <property type="match status" value="1"/>
</dbReference>
<evidence type="ECO:0000313" key="5">
    <source>
        <dbReference type="EMBL" id="HIT47473.1"/>
    </source>
</evidence>
<protein>
    <recommendedName>
        <fullName evidence="2">Thiamine-monophosphate kinase</fullName>
        <shortName evidence="2">TMP kinase</shortName>
        <shortName evidence="2">Thiamine-phosphate kinase</shortName>
        <ecNumber evidence="2">2.7.4.16</ecNumber>
    </recommendedName>
</protein>
<comment type="caution">
    <text evidence="2">Lacks conserved residue(s) required for the propagation of feature annotation.</text>
</comment>
<dbReference type="AlphaFoldDB" id="A0A9D1GNY0"/>
<keyword evidence="2 5" id="KW-0418">Kinase</keyword>
<gene>
    <name evidence="2 5" type="primary">thiL</name>
    <name evidence="5" type="ORF">IAC35_06415</name>
</gene>
<feature type="binding site" evidence="2">
    <location>
        <position position="33"/>
    </location>
    <ligand>
        <name>Mg(2+)</name>
        <dbReference type="ChEBI" id="CHEBI:18420"/>
        <label>4</label>
    </ligand>
</feature>
<evidence type="ECO:0000259" key="3">
    <source>
        <dbReference type="Pfam" id="PF00586"/>
    </source>
</evidence>
<dbReference type="HAMAP" id="MF_02128">
    <property type="entry name" value="TMP_kinase"/>
    <property type="match status" value="1"/>
</dbReference>
<dbReference type="InterPro" id="IPR016188">
    <property type="entry name" value="PurM-like_N"/>
</dbReference>
<dbReference type="InterPro" id="IPR010918">
    <property type="entry name" value="PurM-like_C_dom"/>
</dbReference>
<feature type="binding site" evidence="2">
    <location>
        <position position="79"/>
    </location>
    <ligand>
        <name>Mg(2+)</name>
        <dbReference type="ChEBI" id="CHEBI:18420"/>
        <label>3</label>
    </ligand>
</feature>
<dbReference type="PANTHER" id="PTHR30270:SF0">
    <property type="entry name" value="THIAMINE-MONOPHOSPHATE KINASE"/>
    <property type="match status" value="1"/>
</dbReference>
<keyword evidence="2" id="KW-0479">Metal-binding</keyword>
<organism evidence="5 6">
    <name type="scientific">Candidatus Cryptobacteroides merdipullorum</name>
    <dbReference type="NCBI Taxonomy" id="2840771"/>
    <lineage>
        <taxon>Bacteria</taxon>
        <taxon>Pseudomonadati</taxon>
        <taxon>Bacteroidota</taxon>
        <taxon>Bacteroidia</taxon>
        <taxon>Bacteroidales</taxon>
        <taxon>Candidatus Cryptobacteroides</taxon>
    </lineage>
</organism>
<evidence type="ECO:0000259" key="4">
    <source>
        <dbReference type="Pfam" id="PF02769"/>
    </source>
</evidence>
<keyword evidence="2" id="KW-0547">Nucleotide-binding</keyword>
<dbReference type="InterPro" id="IPR006283">
    <property type="entry name" value="ThiL-like"/>
</dbReference>
<feature type="binding site" evidence="2">
    <location>
        <position position="50"/>
    </location>
    <ligand>
        <name>Mg(2+)</name>
        <dbReference type="ChEBI" id="CHEBI:18420"/>
        <label>1</label>
    </ligand>
</feature>
<dbReference type="Gene3D" id="3.90.650.10">
    <property type="entry name" value="PurM-like C-terminal domain"/>
    <property type="match status" value="1"/>
</dbReference>
<dbReference type="GO" id="GO:0009229">
    <property type="term" value="P:thiamine diphosphate biosynthetic process"/>
    <property type="evidence" value="ECO:0007669"/>
    <property type="project" value="UniProtKB-UniRule"/>
</dbReference>
<comment type="pathway">
    <text evidence="2">Cofactor biosynthesis; thiamine diphosphate biosynthesis; thiamine diphosphate from thiamine phosphate: step 1/1.</text>
</comment>
<dbReference type="PANTHER" id="PTHR30270">
    <property type="entry name" value="THIAMINE-MONOPHOSPHATE KINASE"/>
    <property type="match status" value="1"/>
</dbReference>
<dbReference type="NCBIfam" id="TIGR01379">
    <property type="entry name" value="thiL"/>
    <property type="match status" value="1"/>
</dbReference>
<dbReference type="SUPFAM" id="SSF55326">
    <property type="entry name" value="PurM N-terminal domain-like"/>
    <property type="match status" value="1"/>
</dbReference>
<dbReference type="GO" id="GO:0005524">
    <property type="term" value="F:ATP binding"/>
    <property type="evidence" value="ECO:0007669"/>
    <property type="project" value="UniProtKB-UniRule"/>
</dbReference>
<feature type="binding site" evidence="2">
    <location>
        <position position="33"/>
    </location>
    <ligand>
        <name>Mg(2+)</name>
        <dbReference type="ChEBI" id="CHEBI:18420"/>
        <label>3</label>
    </ligand>
</feature>
<dbReference type="GO" id="GO:0000287">
    <property type="term" value="F:magnesium ion binding"/>
    <property type="evidence" value="ECO:0007669"/>
    <property type="project" value="UniProtKB-UniRule"/>
</dbReference>
<dbReference type="SUPFAM" id="SSF56042">
    <property type="entry name" value="PurM C-terminal domain-like"/>
    <property type="match status" value="1"/>
</dbReference>
<feature type="binding site" evidence="2">
    <location>
        <position position="221"/>
    </location>
    <ligand>
        <name>ATP</name>
        <dbReference type="ChEBI" id="CHEBI:30616"/>
    </ligand>
</feature>
<feature type="binding site" evidence="2">
    <location>
        <position position="153"/>
    </location>
    <ligand>
        <name>ATP</name>
        <dbReference type="ChEBI" id="CHEBI:30616"/>
    </ligand>
</feature>
<feature type="binding site" evidence="2">
    <location>
        <position position="48"/>
    </location>
    <ligand>
        <name>Mg(2+)</name>
        <dbReference type="ChEBI" id="CHEBI:18420"/>
        <label>4</label>
    </ligand>
</feature>